<dbReference type="Pfam" id="PF02585">
    <property type="entry name" value="PIG-L"/>
    <property type="match status" value="1"/>
</dbReference>
<organism evidence="1 2">
    <name type="scientific">Membranihabitans marinus</name>
    <dbReference type="NCBI Taxonomy" id="1227546"/>
    <lineage>
        <taxon>Bacteria</taxon>
        <taxon>Pseudomonadati</taxon>
        <taxon>Bacteroidota</taxon>
        <taxon>Saprospiria</taxon>
        <taxon>Saprospirales</taxon>
        <taxon>Saprospiraceae</taxon>
        <taxon>Membranihabitans</taxon>
    </lineage>
</organism>
<accession>A0A953L6H8</accession>
<gene>
    <name evidence="1" type="ORF">KUV50_05920</name>
</gene>
<dbReference type="Proteomes" id="UP000753961">
    <property type="component" value="Unassembled WGS sequence"/>
</dbReference>
<reference evidence="1" key="1">
    <citation type="submission" date="2021-06" db="EMBL/GenBank/DDBJ databases">
        <title>44 bacteria genomes isolated from Dapeng, Shenzhen.</title>
        <authorList>
            <person name="Zheng W."/>
            <person name="Yu S."/>
            <person name="Huang Y."/>
        </authorList>
    </citation>
    <scope>NUCLEOTIDE SEQUENCE</scope>
    <source>
        <strain evidence="1">DP5N28-2</strain>
    </source>
</reference>
<dbReference type="AlphaFoldDB" id="A0A953L6H8"/>
<sequence length="833" mass="93366">MSRYLGSLLILLLLPVLGFTQKSPELTSSEIYQKLEKLGTLANVLYIAAHPDDENTSLISFFSNEKHYETTYLSLTRGDGGQNLIGPEIGPLLGVIRTEELLAARDVDGGTQMFTRAVDFGYSKNPEETFDIWNKEKVLHDVVWAIRKVRPDIIVNRFDHRTSGTTHGHHTGSAILSYDAFDLAGDPSVFPDQLKWVEPWQPRRLYFNTSWWFYGSQEKFEEADKSGMTSVDVGVYYPLLGKSNNEISALSRSQHRCQGFGRVGARGTEKEYLEFLKGDKPSGDDPFSGINTSWSRVPGGAEVQQVYDKIMADFDFEDPSTVTLQLMKLYELIQAMPENAFKIAKLQECEELLQACSGLFLQVRSSENHLIPGEQVSAEWEVINRSSTPMKIKNIEILPLDVAYPVNVSLEKNIGHSGNMEFVIPADAPFTNPYWLNYPHTLGLYHVSDEQRIGLPETPRYLKARFELEIGGQEIVLNRDVVNVIGRPDRGEIYRPVEIIPAYTLTMQNPILFLQKGATKTLGVQVYAHHADRQKGDTLTLSMPVGFSCTPAYYILEGEPLANYSFEISGPDQDLRETVQAVVRTKSGKSYDRTMTLIDYEHIPLQTVLQPAETTVVSLQVNSGVRQIGYLQGAGDEIPRFLAEIGIQSKILTTSSIPHEDLAEFDAIVLGIRALNTIEDIGAVMPDLLQYAHEGGTLVLQYNTNRGLKTQNFSPFKLELSRVRVTDENSPVRILKPQHKVLNEPNAITLKDFEGWVQERGLYFPGDYGGEFETVVAFKDPGEEFLPGSLLIAPYGQGYYVYTGLSFFRELPAGVPGAFKLFVNILSLNKKQN</sequence>
<dbReference type="RefSeq" id="WP_222579174.1">
    <property type="nucleotide sequence ID" value="NZ_JAHVHU010000005.1"/>
</dbReference>
<dbReference type="EMBL" id="JAHVHU010000005">
    <property type="protein sequence ID" value="MBY5957657.1"/>
    <property type="molecule type" value="Genomic_DNA"/>
</dbReference>
<dbReference type="Gene3D" id="3.40.50.10320">
    <property type="entry name" value="LmbE-like"/>
    <property type="match status" value="1"/>
</dbReference>
<comment type="caution">
    <text evidence="1">The sequence shown here is derived from an EMBL/GenBank/DDBJ whole genome shotgun (WGS) entry which is preliminary data.</text>
</comment>
<dbReference type="InterPro" id="IPR024078">
    <property type="entry name" value="LmbE-like_dom_sf"/>
</dbReference>
<evidence type="ECO:0000313" key="1">
    <source>
        <dbReference type="EMBL" id="MBY5957657.1"/>
    </source>
</evidence>
<evidence type="ECO:0000313" key="2">
    <source>
        <dbReference type="Proteomes" id="UP000753961"/>
    </source>
</evidence>
<name>A0A953L6H8_9BACT</name>
<proteinExistence type="predicted"/>
<keyword evidence="2" id="KW-1185">Reference proteome</keyword>
<dbReference type="InterPro" id="IPR003737">
    <property type="entry name" value="GlcNAc_PI_deacetylase-related"/>
</dbReference>
<protein>
    <submittedName>
        <fullName evidence="1">PIG-L family deacetylase</fullName>
    </submittedName>
</protein>
<dbReference type="SUPFAM" id="SSF102588">
    <property type="entry name" value="LmbE-like"/>
    <property type="match status" value="1"/>
</dbReference>